<gene>
    <name evidence="7" type="ORF">CH371_14165</name>
</gene>
<organism evidence="7 8">
    <name type="scientific">Leptospira wolffii</name>
    <dbReference type="NCBI Taxonomy" id="409998"/>
    <lineage>
        <taxon>Bacteria</taxon>
        <taxon>Pseudomonadati</taxon>
        <taxon>Spirochaetota</taxon>
        <taxon>Spirochaetia</taxon>
        <taxon>Leptospirales</taxon>
        <taxon>Leptospiraceae</taxon>
        <taxon>Leptospira</taxon>
    </lineage>
</organism>
<evidence type="ECO:0000256" key="4">
    <source>
        <dbReference type="ARBA" id="ARBA00023136"/>
    </source>
</evidence>
<feature type="transmembrane region" description="Helical" evidence="5">
    <location>
        <begin position="12"/>
        <end position="37"/>
    </location>
</feature>
<feature type="transmembrane region" description="Helical" evidence="5">
    <location>
        <begin position="262"/>
        <end position="282"/>
    </location>
</feature>
<feature type="transmembrane region" description="Helical" evidence="5">
    <location>
        <begin position="210"/>
        <end position="227"/>
    </location>
</feature>
<evidence type="ECO:0000313" key="7">
    <source>
        <dbReference type="EMBL" id="PJZ65071.1"/>
    </source>
</evidence>
<keyword evidence="7" id="KW-0436">Ligase</keyword>
<keyword evidence="4 5" id="KW-0472">Membrane</keyword>
<evidence type="ECO:0000256" key="3">
    <source>
        <dbReference type="ARBA" id="ARBA00022989"/>
    </source>
</evidence>
<comment type="subcellular location">
    <subcellularLocation>
        <location evidence="1">Membrane</location>
        <topology evidence="1">Multi-pass membrane protein</topology>
    </subcellularLocation>
</comment>
<dbReference type="GO" id="GO:0016020">
    <property type="term" value="C:membrane"/>
    <property type="evidence" value="ECO:0007669"/>
    <property type="project" value="UniProtKB-SubCell"/>
</dbReference>
<evidence type="ECO:0000256" key="5">
    <source>
        <dbReference type="SAM" id="Phobius"/>
    </source>
</evidence>
<dbReference type="PANTHER" id="PTHR37422:SF13">
    <property type="entry name" value="LIPOPOLYSACCHARIDE BIOSYNTHESIS PROTEIN PA4999-RELATED"/>
    <property type="match status" value="1"/>
</dbReference>
<reference evidence="7 8" key="1">
    <citation type="submission" date="2017-07" db="EMBL/GenBank/DDBJ databases">
        <title>Leptospira spp. isolated from tropical soils.</title>
        <authorList>
            <person name="Thibeaux R."/>
            <person name="Iraola G."/>
            <person name="Ferres I."/>
            <person name="Bierque E."/>
            <person name="Girault D."/>
            <person name="Soupe-Gilbert M.-E."/>
            <person name="Picardeau M."/>
            <person name="Goarant C."/>
        </authorList>
    </citation>
    <scope>NUCLEOTIDE SEQUENCE [LARGE SCALE GENOMIC DNA]</scope>
    <source>
        <strain evidence="7 8">FH2-C-A2</strain>
    </source>
</reference>
<feature type="transmembrane region" description="Helical" evidence="5">
    <location>
        <begin position="233"/>
        <end position="250"/>
    </location>
</feature>
<dbReference type="InterPro" id="IPR007016">
    <property type="entry name" value="O-antigen_ligase-rel_domated"/>
</dbReference>
<proteinExistence type="predicted"/>
<evidence type="ECO:0000313" key="8">
    <source>
        <dbReference type="Proteomes" id="UP000231912"/>
    </source>
</evidence>
<dbReference type="Proteomes" id="UP000231912">
    <property type="component" value="Unassembled WGS sequence"/>
</dbReference>
<evidence type="ECO:0000256" key="1">
    <source>
        <dbReference type="ARBA" id="ARBA00004141"/>
    </source>
</evidence>
<dbReference type="Pfam" id="PF04932">
    <property type="entry name" value="Wzy_C"/>
    <property type="match status" value="1"/>
</dbReference>
<protein>
    <submittedName>
        <fullName evidence="7">Ligase</fullName>
    </submittedName>
</protein>
<feature type="transmembrane region" description="Helical" evidence="5">
    <location>
        <begin position="57"/>
        <end position="77"/>
    </location>
</feature>
<keyword evidence="2 5" id="KW-0812">Transmembrane</keyword>
<comment type="caution">
    <text evidence="7">The sequence shown here is derived from an EMBL/GenBank/DDBJ whole genome shotgun (WGS) entry which is preliminary data.</text>
</comment>
<dbReference type="RefSeq" id="WP_100759488.1">
    <property type="nucleotide sequence ID" value="NZ_NPDT01000006.1"/>
</dbReference>
<feature type="transmembrane region" description="Helical" evidence="5">
    <location>
        <begin position="120"/>
        <end position="143"/>
    </location>
</feature>
<dbReference type="EMBL" id="NPDT01000006">
    <property type="protein sequence ID" value="PJZ65071.1"/>
    <property type="molecule type" value="Genomic_DNA"/>
</dbReference>
<name>A0A2M9Z9G0_9LEPT</name>
<dbReference type="GO" id="GO:0016874">
    <property type="term" value="F:ligase activity"/>
    <property type="evidence" value="ECO:0007669"/>
    <property type="project" value="UniProtKB-KW"/>
</dbReference>
<feature type="transmembrane region" description="Helical" evidence="5">
    <location>
        <begin position="180"/>
        <end position="198"/>
    </location>
</feature>
<evidence type="ECO:0000259" key="6">
    <source>
        <dbReference type="Pfam" id="PF04932"/>
    </source>
</evidence>
<dbReference type="InterPro" id="IPR051533">
    <property type="entry name" value="WaaL-like"/>
</dbReference>
<sequence length="443" mass="50116">MKDIFRKSHLFCLYATFVTIGISVSLSQGFLVLSFLFGLTHFLLSENRNRNWARHPLFLLSVSLFAWYFIVFGAHRFLDSPNSVPIKNAWNGELKDFFLFFGFLSVCFVSKEDLPKTYRALFWLLLVLVITGFIGGFTPVRLARLVSELYKESSTYKFTHPLGSILSVPIYISIGLMNTHLTFGGLMQFFSAFVTFYFLRTLADRKWKSVIYSGTLLLFYIVVFLLNQARSSMIGAGVTLGLAGIHLFFVRKELPKSFLAKGAGAFLALLVLVSSVLAFSPAGKKVIGPLFGKEKHTDSGRTFIWVSTFPLVQDHPWIGVGPGNYNASIDKTRTEQSEAYPELAYFYEVTQRGHAHNDYFHLATIFGLPGALIYLSLAGAVFYFLFRSKQEFSRILFFYGLLGFFVSGLFQCYFQDDEVVILFWLLLGLFVRGESEISKGDTA</sequence>
<keyword evidence="3 5" id="KW-1133">Transmembrane helix</keyword>
<accession>A0A2M9Z9G0</accession>
<feature type="transmembrane region" description="Helical" evidence="5">
    <location>
        <begin position="97"/>
        <end position="114"/>
    </location>
</feature>
<dbReference type="AlphaFoldDB" id="A0A2M9Z9G0"/>
<feature type="domain" description="O-antigen ligase-related" evidence="6">
    <location>
        <begin position="216"/>
        <end position="375"/>
    </location>
</feature>
<evidence type="ECO:0000256" key="2">
    <source>
        <dbReference type="ARBA" id="ARBA00022692"/>
    </source>
</evidence>
<feature type="transmembrane region" description="Helical" evidence="5">
    <location>
        <begin position="396"/>
        <end position="413"/>
    </location>
</feature>
<feature type="transmembrane region" description="Helical" evidence="5">
    <location>
        <begin position="359"/>
        <end position="384"/>
    </location>
</feature>
<dbReference type="PANTHER" id="PTHR37422">
    <property type="entry name" value="TEICHURONIC ACID BIOSYNTHESIS PROTEIN TUAE"/>
    <property type="match status" value="1"/>
</dbReference>